<gene>
    <name evidence="1" type="ORF">CINCED_3A021540</name>
</gene>
<sequence>MWSSQVNRLSKTSPKYLTWLVSGNNWLQSLTGGQLFGRMEKVMWLDLFVLDHIVRTQYGPEAIDGPADRRWNPIKTTVDHKQQSTDYEQPRGIIGDRRCHGHFVRRNVTAPADTITLGLSHPSVP</sequence>
<keyword evidence="2" id="KW-1185">Reference proteome</keyword>
<reference evidence="1 2" key="1">
    <citation type="submission" date="2019-08" db="EMBL/GenBank/DDBJ databases">
        <authorList>
            <person name="Alioto T."/>
            <person name="Alioto T."/>
            <person name="Gomez Garrido J."/>
        </authorList>
    </citation>
    <scope>NUCLEOTIDE SEQUENCE [LARGE SCALE GENOMIC DNA]</scope>
</reference>
<evidence type="ECO:0000313" key="1">
    <source>
        <dbReference type="EMBL" id="VVC25963.1"/>
    </source>
</evidence>
<dbReference type="Proteomes" id="UP000325440">
    <property type="component" value="Unassembled WGS sequence"/>
</dbReference>
<protein>
    <submittedName>
        <fullName evidence="1">Uncharacterized protein</fullName>
    </submittedName>
</protein>
<accession>A0A5E4M290</accession>
<name>A0A5E4M290_9HEMI</name>
<organism evidence="1 2">
    <name type="scientific">Cinara cedri</name>
    <dbReference type="NCBI Taxonomy" id="506608"/>
    <lineage>
        <taxon>Eukaryota</taxon>
        <taxon>Metazoa</taxon>
        <taxon>Ecdysozoa</taxon>
        <taxon>Arthropoda</taxon>
        <taxon>Hexapoda</taxon>
        <taxon>Insecta</taxon>
        <taxon>Pterygota</taxon>
        <taxon>Neoptera</taxon>
        <taxon>Paraneoptera</taxon>
        <taxon>Hemiptera</taxon>
        <taxon>Sternorrhyncha</taxon>
        <taxon>Aphidomorpha</taxon>
        <taxon>Aphidoidea</taxon>
        <taxon>Aphididae</taxon>
        <taxon>Lachninae</taxon>
        <taxon>Cinara</taxon>
    </lineage>
</organism>
<evidence type="ECO:0000313" key="2">
    <source>
        <dbReference type="Proteomes" id="UP000325440"/>
    </source>
</evidence>
<dbReference type="AlphaFoldDB" id="A0A5E4M290"/>
<dbReference type="OrthoDB" id="10468347at2759"/>
<dbReference type="EMBL" id="CABPRJ010000023">
    <property type="protein sequence ID" value="VVC25963.1"/>
    <property type="molecule type" value="Genomic_DNA"/>
</dbReference>
<proteinExistence type="predicted"/>